<dbReference type="InterPro" id="IPR020892">
    <property type="entry name" value="Cyclophilin-type_PPIase_CS"/>
</dbReference>
<dbReference type="InterPro" id="IPR002130">
    <property type="entry name" value="Cyclophilin-type_PPIase_dom"/>
</dbReference>
<organism evidence="10 11">
    <name type="scientific">Actinosynnema pretiosum subsp. pretiosum</name>
    <dbReference type="NCBI Taxonomy" id="103721"/>
    <lineage>
        <taxon>Bacteria</taxon>
        <taxon>Bacillati</taxon>
        <taxon>Actinomycetota</taxon>
        <taxon>Actinomycetes</taxon>
        <taxon>Pseudonocardiales</taxon>
        <taxon>Pseudonocardiaceae</taxon>
        <taxon>Actinosynnema</taxon>
    </lineage>
</organism>
<keyword evidence="6 8" id="KW-0697">Rotamase</keyword>
<dbReference type="Pfam" id="PF00160">
    <property type="entry name" value="Pro_isomerase"/>
    <property type="match status" value="1"/>
</dbReference>
<gene>
    <name evidence="10" type="ORF">KCV87_20405</name>
</gene>
<dbReference type="GO" id="GO:0005737">
    <property type="term" value="C:cytoplasm"/>
    <property type="evidence" value="ECO:0007669"/>
    <property type="project" value="UniProtKB-SubCell"/>
</dbReference>
<evidence type="ECO:0000256" key="8">
    <source>
        <dbReference type="RuleBase" id="RU363019"/>
    </source>
</evidence>
<dbReference type="Proteomes" id="UP000677152">
    <property type="component" value="Chromosome"/>
</dbReference>
<evidence type="ECO:0000256" key="1">
    <source>
        <dbReference type="ARBA" id="ARBA00000971"/>
    </source>
</evidence>
<dbReference type="PROSITE" id="PS50072">
    <property type="entry name" value="CSA_PPIASE_2"/>
    <property type="match status" value="1"/>
</dbReference>
<dbReference type="GO" id="GO:0006457">
    <property type="term" value="P:protein folding"/>
    <property type="evidence" value="ECO:0007669"/>
    <property type="project" value="InterPro"/>
</dbReference>
<dbReference type="SUPFAM" id="SSF50891">
    <property type="entry name" value="Cyclophilin-like"/>
    <property type="match status" value="1"/>
</dbReference>
<dbReference type="Gene3D" id="2.40.100.10">
    <property type="entry name" value="Cyclophilin-like"/>
    <property type="match status" value="1"/>
</dbReference>
<dbReference type="CDD" id="cd00317">
    <property type="entry name" value="cyclophilin"/>
    <property type="match status" value="1"/>
</dbReference>
<proteinExistence type="inferred from homology"/>
<evidence type="ECO:0000313" key="10">
    <source>
        <dbReference type="EMBL" id="QUF01893.1"/>
    </source>
</evidence>
<dbReference type="PRINTS" id="PR00153">
    <property type="entry name" value="CSAPPISMRASE"/>
</dbReference>
<dbReference type="PANTHER" id="PTHR45625">
    <property type="entry name" value="PEPTIDYL-PROLYL CIS-TRANS ISOMERASE-RELATED"/>
    <property type="match status" value="1"/>
</dbReference>
<dbReference type="EC" id="5.2.1.8" evidence="8"/>
<reference evidence="10" key="1">
    <citation type="submission" date="2021-04" db="EMBL/GenBank/DDBJ databases">
        <title>Genomic sequence of Actinosynnema pretiosum subsp. pretiosum ATCC 31280 (C-14919).</title>
        <authorList>
            <person name="Bai L."/>
            <person name="Wang X."/>
            <person name="Xiao Y."/>
        </authorList>
    </citation>
    <scope>NUCLEOTIDE SEQUENCE</scope>
    <source>
        <strain evidence="10">ATCC 31280</strain>
    </source>
</reference>
<dbReference type="FunFam" id="2.40.100.10:FF:000028">
    <property type="entry name" value="Peptidyl-prolyl cis-trans isomerase"/>
    <property type="match status" value="1"/>
</dbReference>
<feature type="domain" description="PPIase cyclophilin-type" evidence="9">
    <location>
        <begin position="56"/>
        <end position="217"/>
    </location>
</feature>
<evidence type="ECO:0000256" key="4">
    <source>
        <dbReference type="ARBA" id="ARBA00007365"/>
    </source>
</evidence>
<comment type="function">
    <text evidence="2 8">PPIases accelerate the folding of proteins. It catalyzes the cis-trans isomerization of proline imidic peptide bonds in oligopeptides.</text>
</comment>
<accession>A0AA45R1U1</accession>
<dbReference type="InterPro" id="IPR044666">
    <property type="entry name" value="Cyclophilin_A-like"/>
</dbReference>
<dbReference type="PANTHER" id="PTHR45625:SF4">
    <property type="entry name" value="PEPTIDYLPROLYL ISOMERASE DOMAIN AND WD REPEAT-CONTAINING PROTEIN 1"/>
    <property type="match status" value="1"/>
</dbReference>
<keyword evidence="5" id="KW-0963">Cytoplasm</keyword>
<comment type="similarity">
    <text evidence="4 8">Belongs to the cyclophilin-type PPIase family.</text>
</comment>
<keyword evidence="7 8" id="KW-0413">Isomerase</keyword>
<dbReference type="AlphaFoldDB" id="A0AA45R1U1"/>
<evidence type="ECO:0000313" key="11">
    <source>
        <dbReference type="Proteomes" id="UP000677152"/>
    </source>
</evidence>
<protein>
    <recommendedName>
        <fullName evidence="8">Peptidyl-prolyl cis-trans isomerase</fullName>
        <shortName evidence="8">PPIase</shortName>
        <ecNumber evidence="8">5.2.1.8</ecNumber>
    </recommendedName>
</protein>
<dbReference type="GO" id="GO:0003755">
    <property type="term" value="F:peptidyl-prolyl cis-trans isomerase activity"/>
    <property type="evidence" value="ECO:0007669"/>
    <property type="project" value="UniProtKB-UniRule"/>
</dbReference>
<comment type="catalytic activity">
    <reaction evidence="1 8">
        <text>[protein]-peptidylproline (omega=180) = [protein]-peptidylproline (omega=0)</text>
        <dbReference type="Rhea" id="RHEA:16237"/>
        <dbReference type="Rhea" id="RHEA-COMP:10747"/>
        <dbReference type="Rhea" id="RHEA-COMP:10748"/>
        <dbReference type="ChEBI" id="CHEBI:83833"/>
        <dbReference type="ChEBI" id="CHEBI:83834"/>
        <dbReference type="EC" id="5.2.1.8"/>
    </reaction>
</comment>
<evidence type="ECO:0000256" key="2">
    <source>
        <dbReference type="ARBA" id="ARBA00002388"/>
    </source>
</evidence>
<evidence type="ECO:0000256" key="3">
    <source>
        <dbReference type="ARBA" id="ARBA00004496"/>
    </source>
</evidence>
<sequence>MASTSSISRSTSCRTVTFRQYPSCPFPNHSARRWHDGEVADSNESLVGRKVTATLHTSQGVIKINLFPDHAPKTVANFVGLAEGTKAYTEANAKGEASGPFYDGAIFHRVIAGFMLQGGDPTGTGRGGPGYKFADEFHPELKFDRPYLLAMANAGPNTNGSQFFITVAPTSWLNFKHTIFGEVADQDSRNVVDAIENGPTGAADRPVKDVVIEKVAIEKV</sequence>
<dbReference type="EMBL" id="CP073249">
    <property type="protein sequence ID" value="QUF01893.1"/>
    <property type="molecule type" value="Genomic_DNA"/>
</dbReference>
<name>A0AA45R1U1_9PSEU</name>
<evidence type="ECO:0000256" key="7">
    <source>
        <dbReference type="ARBA" id="ARBA00023235"/>
    </source>
</evidence>
<evidence type="ECO:0000259" key="9">
    <source>
        <dbReference type="PROSITE" id="PS50072"/>
    </source>
</evidence>
<evidence type="ECO:0000256" key="5">
    <source>
        <dbReference type="ARBA" id="ARBA00022490"/>
    </source>
</evidence>
<dbReference type="InterPro" id="IPR029000">
    <property type="entry name" value="Cyclophilin-like_dom_sf"/>
</dbReference>
<evidence type="ECO:0000256" key="6">
    <source>
        <dbReference type="ARBA" id="ARBA00023110"/>
    </source>
</evidence>
<dbReference type="PROSITE" id="PS00170">
    <property type="entry name" value="CSA_PPIASE_1"/>
    <property type="match status" value="1"/>
</dbReference>
<comment type="subcellular location">
    <subcellularLocation>
        <location evidence="3">Cytoplasm</location>
    </subcellularLocation>
</comment>